<dbReference type="eggNOG" id="ENOG502Z80D">
    <property type="taxonomic scope" value="Bacteria"/>
</dbReference>
<dbReference type="Pfam" id="PF09706">
    <property type="entry name" value="Cas_CXXC_CXXC"/>
    <property type="match status" value="1"/>
</dbReference>
<gene>
    <name evidence="2" type="ordered locus">Clocl_2621</name>
</gene>
<name>G8M1H2_ACECE</name>
<evidence type="ECO:0000313" key="2">
    <source>
        <dbReference type="EMBL" id="AEV69187.1"/>
    </source>
</evidence>
<evidence type="ECO:0000313" key="3">
    <source>
        <dbReference type="Proteomes" id="UP000005435"/>
    </source>
</evidence>
<dbReference type="InterPro" id="IPR010180">
    <property type="entry name" value="CRISPR-assoc_prot_CXXC-CXXC"/>
</dbReference>
<organism evidence="2 3">
    <name type="scientific">Acetivibrio clariflavus (strain DSM 19732 / NBRC 101661 / EBR45)</name>
    <name type="common">Clostridium clariflavum</name>
    <dbReference type="NCBI Taxonomy" id="720554"/>
    <lineage>
        <taxon>Bacteria</taxon>
        <taxon>Bacillati</taxon>
        <taxon>Bacillota</taxon>
        <taxon>Clostridia</taxon>
        <taxon>Eubacteriales</taxon>
        <taxon>Oscillospiraceae</taxon>
        <taxon>Acetivibrio</taxon>
    </lineage>
</organism>
<proteinExistence type="predicted"/>
<evidence type="ECO:0000259" key="1">
    <source>
        <dbReference type="Pfam" id="PF09706"/>
    </source>
</evidence>
<feature type="domain" description="CRISPR-associated protein CXXC-CXXC" evidence="1">
    <location>
        <begin position="201"/>
        <end position="258"/>
    </location>
</feature>
<dbReference type="EMBL" id="CP003065">
    <property type="protein sequence ID" value="AEV69187.1"/>
    <property type="molecule type" value="Genomic_DNA"/>
</dbReference>
<dbReference type="Proteomes" id="UP000005435">
    <property type="component" value="Chromosome"/>
</dbReference>
<dbReference type="STRING" id="720554.Clocl_2621"/>
<dbReference type="KEGG" id="ccl:Clocl_2621"/>
<dbReference type="HOGENOM" id="CLU_035397_0_0_9"/>
<protein>
    <submittedName>
        <fullName evidence="2">CRISPR-associated protein Cas8a1/Cst1, subtype I-B/TNEAP</fullName>
    </submittedName>
</protein>
<reference evidence="2 3" key="2">
    <citation type="journal article" date="2012" name="Stand. Genomic Sci.">
        <title>Complete Genome Sequence of Clostridium clariflavum DSM 19732.</title>
        <authorList>
            <person name="Izquierdo J.A."/>
            <person name="Goodwin L."/>
            <person name="Davenport K.W."/>
            <person name="Teshima H."/>
            <person name="Bruce D."/>
            <person name="Detter C."/>
            <person name="Tapia R."/>
            <person name="Han S."/>
            <person name="Land M."/>
            <person name="Hauser L."/>
            <person name="Jeffries C.D."/>
            <person name="Han J."/>
            <person name="Pitluck S."/>
            <person name="Nolan M."/>
            <person name="Chen A."/>
            <person name="Huntemann M."/>
            <person name="Mavromatis K."/>
            <person name="Mikhailova N."/>
            <person name="Liolios K."/>
            <person name="Woyke T."/>
            <person name="Lynd L.R."/>
        </authorList>
    </citation>
    <scope>NUCLEOTIDE SEQUENCE [LARGE SCALE GENOMIC DNA]</scope>
    <source>
        <strain evidence="3">DSM 19732 / NBRC 101661 / EBR45</strain>
    </source>
</reference>
<dbReference type="InterPro" id="IPR019121">
    <property type="entry name" value="CRISPR-assoc_CXXC-CXXC_dom"/>
</dbReference>
<reference evidence="3" key="1">
    <citation type="submission" date="2011-12" db="EMBL/GenBank/DDBJ databases">
        <title>Complete sequence of Clostridium clariflavum DSM 19732.</title>
        <authorList>
            <consortium name="US DOE Joint Genome Institute"/>
            <person name="Lucas S."/>
            <person name="Han J."/>
            <person name="Lapidus A."/>
            <person name="Cheng J.-F."/>
            <person name="Goodwin L."/>
            <person name="Pitluck S."/>
            <person name="Peters L."/>
            <person name="Teshima H."/>
            <person name="Detter J.C."/>
            <person name="Han C."/>
            <person name="Tapia R."/>
            <person name="Land M."/>
            <person name="Hauser L."/>
            <person name="Kyrpides N."/>
            <person name="Ivanova N."/>
            <person name="Pagani I."/>
            <person name="Kitzmiller T."/>
            <person name="Lynd L."/>
            <person name="Izquierdo J."/>
            <person name="Woyke T."/>
        </authorList>
    </citation>
    <scope>NUCLEOTIDE SEQUENCE [LARGE SCALE GENOMIC DNA]</scope>
    <source>
        <strain evidence="3">DSM 19732 / NBRC 101661 / EBR45</strain>
    </source>
</reference>
<accession>G8M1H2</accession>
<sequence length="529" mass="60987">MSFIKIQLSDWLYNAGVIGLVNILKHANDQVDINGQEVTIKTNVLANFEAKYYKYFVDTYGKTMTFTKLINRIDKLLNIELDESKEKEIGDDIDFIKSKVSNNSAYKGIKDKIDLKKLEKPSKKVTSINKEILEELKYLLLENKKEILKSECIGYYDQKSKTSKAPNAIIDKYINTNMLDVGLGVNEVKEYLSNEEKLNFSCFQCGRGIQKIDKGLSFLNRMFFDTARKTSHVWNFVSDIDICPICKIVYYCVPAGFTTVFGNGIFVNYNQSVERAEKINLNIRHEILHSDESKRIYNAFGTMIRSLHEKINDSKKYDLADIQIVRCEDDKYKFNLLSKNVLYALYDSRDELNSLLNTGFQEVNTYFRIYDEVMKNLLNNVNLFILIHKVLVIKISSPKDAKYNESHIRNLIKINFKYMKGVGYMESTEKDIVKISSSAGYYLREAYKSKNSENKLNGICYRLLNALKTSNKSMFMDTILNCYLYTNKPVPTFITECLKDDNVFKTIGYAFVTGLIDGNKNENTDGGDN</sequence>
<dbReference type="NCBIfam" id="TIGR01908">
    <property type="entry name" value="cas_CXXC_CXXC"/>
    <property type="match status" value="1"/>
</dbReference>
<keyword evidence="3" id="KW-1185">Reference proteome</keyword>
<dbReference type="OrthoDB" id="5540852at2"/>
<dbReference type="AlphaFoldDB" id="G8M1H2"/>